<dbReference type="EMBL" id="BAAALS010000011">
    <property type="protein sequence ID" value="GAA1753702.1"/>
    <property type="molecule type" value="Genomic_DNA"/>
</dbReference>
<dbReference type="InterPro" id="IPR052526">
    <property type="entry name" value="HTH-type_Bedaq_tolerance"/>
</dbReference>
<keyword evidence="3" id="KW-1185">Reference proteome</keyword>
<protein>
    <submittedName>
        <fullName evidence="2">MarR family transcriptional regulator</fullName>
    </submittedName>
</protein>
<dbReference type="InterPro" id="IPR036390">
    <property type="entry name" value="WH_DNA-bd_sf"/>
</dbReference>
<evidence type="ECO:0000259" key="1">
    <source>
        <dbReference type="PROSITE" id="PS50995"/>
    </source>
</evidence>
<gene>
    <name evidence="2" type="ORF">GCM10009681_25850</name>
</gene>
<dbReference type="Gene3D" id="1.10.10.10">
    <property type="entry name" value="Winged helix-like DNA-binding domain superfamily/Winged helix DNA-binding domain"/>
    <property type="match status" value="1"/>
</dbReference>
<sequence>MANDLELAEELGARLNGLRRVLRRRVRATLDGPALPGGQVELLRLVETEPGIGVSAAARTLTLAGNSVSTLVNQLTEAGYLRRETDPADRRGAQLFLTEAAAQRLDTWRANRAAIVGAALTELSPAERTAIATALPALARLTEALAQHDEEAT</sequence>
<dbReference type="PANTHER" id="PTHR39515">
    <property type="entry name" value="CONSERVED PROTEIN"/>
    <property type="match status" value="1"/>
</dbReference>
<dbReference type="PANTHER" id="PTHR39515:SF2">
    <property type="entry name" value="HTH-TYPE TRANSCRIPTIONAL REGULATOR RV0880"/>
    <property type="match status" value="1"/>
</dbReference>
<evidence type="ECO:0000313" key="2">
    <source>
        <dbReference type="EMBL" id="GAA1753702.1"/>
    </source>
</evidence>
<accession>A0ABN2KE01</accession>
<evidence type="ECO:0000313" key="3">
    <source>
        <dbReference type="Proteomes" id="UP001500655"/>
    </source>
</evidence>
<dbReference type="InterPro" id="IPR036388">
    <property type="entry name" value="WH-like_DNA-bd_sf"/>
</dbReference>
<dbReference type="InterPro" id="IPR000835">
    <property type="entry name" value="HTH_MarR-typ"/>
</dbReference>
<organism evidence="2 3">
    <name type="scientific">Luedemannella helvata</name>
    <dbReference type="NCBI Taxonomy" id="349315"/>
    <lineage>
        <taxon>Bacteria</taxon>
        <taxon>Bacillati</taxon>
        <taxon>Actinomycetota</taxon>
        <taxon>Actinomycetes</taxon>
        <taxon>Micromonosporales</taxon>
        <taxon>Micromonosporaceae</taxon>
        <taxon>Luedemannella</taxon>
    </lineage>
</organism>
<feature type="domain" description="HTH marR-type" evidence="1">
    <location>
        <begin position="8"/>
        <end position="140"/>
    </location>
</feature>
<dbReference type="RefSeq" id="WP_344080724.1">
    <property type="nucleotide sequence ID" value="NZ_BAAALS010000011.1"/>
</dbReference>
<dbReference type="Pfam" id="PF12802">
    <property type="entry name" value="MarR_2"/>
    <property type="match status" value="1"/>
</dbReference>
<proteinExistence type="predicted"/>
<dbReference type="SUPFAM" id="SSF46785">
    <property type="entry name" value="Winged helix' DNA-binding domain"/>
    <property type="match status" value="1"/>
</dbReference>
<name>A0ABN2KE01_9ACTN</name>
<reference evidence="2 3" key="1">
    <citation type="journal article" date="2019" name="Int. J. Syst. Evol. Microbiol.">
        <title>The Global Catalogue of Microorganisms (GCM) 10K type strain sequencing project: providing services to taxonomists for standard genome sequencing and annotation.</title>
        <authorList>
            <consortium name="The Broad Institute Genomics Platform"/>
            <consortium name="The Broad Institute Genome Sequencing Center for Infectious Disease"/>
            <person name="Wu L."/>
            <person name="Ma J."/>
        </authorList>
    </citation>
    <scope>NUCLEOTIDE SEQUENCE [LARGE SCALE GENOMIC DNA]</scope>
    <source>
        <strain evidence="2 3">JCM 13249</strain>
    </source>
</reference>
<dbReference type="Proteomes" id="UP001500655">
    <property type="component" value="Unassembled WGS sequence"/>
</dbReference>
<dbReference type="PROSITE" id="PS50995">
    <property type="entry name" value="HTH_MARR_2"/>
    <property type="match status" value="1"/>
</dbReference>
<dbReference type="SMART" id="SM00347">
    <property type="entry name" value="HTH_MARR"/>
    <property type="match status" value="1"/>
</dbReference>
<comment type="caution">
    <text evidence="2">The sequence shown here is derived from an EMBL/GenBank/DDBJ whole genome shotgun (WGS) entry which is preliminary data.</text>
</comment>